<dbReference type="InterPro" id="IPR036390">
    <property type="entry name" value="WH_DNA-bd_sf"/>
</dbReference>
<dbReference type="AlphaFoldDB" id="A0A6J1E3E1"/>
<feature type="region of interest" description="Disordered" evidence="9">
    <location>
        <begin position="206"/>
        <end position="476"/>
    </location>
</feature>
<dbReference type="GeneID" id="111025673"/>
<dbReference type="GO" id="GO:0001096">
    <property type="term" value="F:TFIIF-class transcription factor complex binding"/>
    <property type="evidence" value="ECO:0007669"/>
    <property type="project" value="TreeGrafter"/>
</dbReference>
<name>A0A6J1E3E1_MOMCH</name>
<evidence type="ECO:0000313" key="11">
    <source>
        <dbReference type="RefSeq" id="XP_022159266.1"/>
    </source>
</evidence>
<dbReference type="OrthoDB" id="76676at2759"/>
<dbReference type="Gene3D" id="1.10.10.10">
    <property type="entry name" value="Winged helix-like DNA-binding domain superfamily/Winged helix DNA-binding domain"/>
    <property type="match status" value="1"/>
</dbReference>
<dbReference type="PANTHER" id="PTHR13011:SF0">
    <property type="entry name" value="GENERAL TRANSCRIPTION FACTOR IIF SUBUNIT 1"/>
    <property type="match status" value="1"/>
</dbReference>
<comment type="subcellular location">
    <subcellularLocation>
        <location evidence="1 8">Nucleus</location>
    </subcellularLocation>
</comment>
<evidence type="ECO:0000256" key="3">
    <source>
        <dbReference type="ARBA" id="ARBA00023015"/>
    </source>
</evidence>
<evidence type="ECO:0000256" key="7">
    <source>
        <dbReference type="ARBA" id="ARBA00025232"/>
    </source>
</evidence>
<feature type="compositionally biased region" description="Acidic residues" evidence="9">
    <location>
        <begin position="322"/>
        <end position="333"/>
    </location>
</feature>
<dbReference type="InterPro" id="IPR036388">
    <property type="entry name" value="WH-like_DNA-bd_sf"/>
</dbReference>
<reference evidence="11" key="1">
    <citation type="submission" date="2025-08" db="UniProtKB">
        <authorList>
            <consortium name="RefSeq"/>
        </authorList>
    </citation>
    <scope>IDENTIFICATION</scope>
    <source>
        <strain evidence="11">OHB3-1</strain>
    </source>
</reference>
<evidence type="ECO:0000256" key="5">
    <source>
        <dbReference type="ARBA" id="ARBA00023163"/>
    </source>
</evidence>
<keyword evidence="6 8" id="KW-0539">Nucleus</keyword>
<keyword evidence="10" id="KW-1185">Reference proteome</keyword>
<dbReference type="GO" id="GO:0016251">
    <property type="term" value="F:RNA polymerase II general transcription initiation factor activity"/>
    <property type="evidence" value="ECO:0007669"/>
    <property type="project" value="TreeGrafter"/>
</dbReference>
<evidence type="ECO:0000256" key="8">
    <source>
        <dbReference type="RuleBase" id="RU366044"/>
    </source>
</evidence>
<accession>A0A6J1E3E1</accession>
<dbReference type="Proteomes" id="UP000504603">
    <property type="component" value="Unplaced"/>
</dbReference>
<evidence type="ECO:0000256" key="9">
    <source>
        <dbReference type="SAM" id="MobiDB-lite"/>
    </source>
</evidence>
<dbReference type="PANTHER" id="PTHR13011">
    <property type="entry name" value="TFIIF-ALPHA"/>
    <property type="match status" value="1"/>
</dbReference>
<feature type="compositionally biased region" description="Low complexity" evidence="9">
    <location>
        <begin position="391"/>
        <end position="413"/>
    </location>
</feature>
<feature type="compositionally biased region" description="Polar residues" evidence="9">
    <location>
        <begin position="446"/>
        <end position="456"/>
    </location>
</feature>
<feature type="compositionally biased region" description="Basic and acidic residues" evidence="9">
    <location>
        <begin position="207"/>
        <end position="216"/>
    </location>
</feature>
<dbReference type="Pfam" id="PF05793">
    <property type="entry name" value="TFIIF_alpha"/>
    <property type="match status" value="1"/>
</dbReference>
<feature type="compositionally biased region" description="Basic and acidic residues" evidence="9">
    <location>
        <begin position="435"/>
        <end position="445"/>
    </location>
</feature>
<dbReference type="InterPro" id="IPR008851">
    <property type="entry name" value="TFIIF-alpha"/>
</dbReference>
<gene>
    <name evidence="11" type="primary">LOC111025673</name>
</gene>
<protein>
    <recommendedName>
        <fullName evidence="8">Transcription initiation factor IIF subunit alpha</fullName>
    </recommendedName>
</protein>
<feature type="compositionally biased region" description="Basic and acidic residues" evidence="9">
    <location>
        <begin position="381"/>
        <end position="390"/>
    </location>
</feature>
<organism evidence="10 11">
    <name type="scientific">Momordica charantia</name>
    <name type="common">Bitter gourd</name>
    <name type="synonym">Balsam pear</name>
    <dbReference type="NCBI Taxonomy" id="3673"/>
    <lineage>
        <taxon>Eukaryota</taxon>
        <taxon>Viridiplantae</taxon>
        <taxon>Streptophyta</taxon>
        <taxon>Embryophyta</taxon>
        <taxon>Tracheophyta</taxon>
        <taxon>Spermatophyta</taxon>
        <taxon>Magnoliopsida</taxon>
        <taxon>eudicotyledons</taxon>
        <taxon>Gunneridae</taxon>
        <taxon>Pentapetalae</taxon>
        <taxon>rosids</taxon>
        <taxon>fabids</taxon>
        <taxon>Cucurbitales</taxon>
        <taxon>Cucurbitaceae</taxon>
        <taxon>Momordiceae</taxon>
        <taxon>Momordica</taxon>
    </lineage>
</organism>
<dbReference type="GO" id="GO:0006367">
    <property type="term" value="P:transcription initiation at RNA polymerase II promoter"/>
    <property type="evidence" value="ECO:0007669"/>
    <property type="project" value="InterPro"/>
</dbReference>
<keyword evidence="4 8" id="KW-0238">DNA-binding</keyword>
<comment type="function">
    <text evidence="7 8">TFIIF is a general transcription initiation factor that binds to RNA polymerase II and helps to recruit it to the initiation complex in collaboration with TFIIB. It promotes transcription elongation.</text>
</comment>
<dbReference type="RefSeq" id="XP_022159266.1">
    <property type="nucleotide sequence ID" value="XM_022303574.1"/>
</dbReference>
<dbReference type="GO" id="GO:0005674">
    <property type="term" value="C:transcription factor TFIIF complex"/>
    <property type="evidence" value="ECO:0007669"/>
    <property type="project" value="TreeGrafter"/>
</dbReference>
<evidence type="ECO:0000256" key="1">
    <source>
        <dbReference type="ARBA" id="ARBA00004123"/>
    </source>
</evidence>
<sequence>MSFDLLLKPSCSGCGSSTDLYGSNCKHMTLCLTCGKTMAENKGKCYDCGATVTRLIREYNVRASASSDKNYFIGRFMSGLPNFSRKRNAENKWSLYKEGLQGRQLSDALREKYKNRPWLLEDETGQFQFQGHLEGSQSATYYLLVLQGKEFTAIPAGSWYNFNKVAQYKQLTLEEAEEKMKNRKKTADGYERWMMKAASNGPAAFGEVEKFDDKDAVGASGRGRRKTTGDENEGNASDRGEEDEEEEAARKNRLGLNKKSGDDDDEEGPRGGDHDMDDDDIEKGDDWEHEEIFTDDDETTAPDREEREDLAPEVPAPPEIKQDEDDEDEENEGEGGLSKSGKELKKLLRRTGGLNDSDGEDDDDDDDVEEDIGGTPVVASKQKDTVKEEAAASSPSKPIPSGSSKGTPSSTKASKGKRKLNGDDVKPSNVPPKKVKTETDSKSTDEGVSTSKSTASKGAPASVKTESALPSGPVTEEEIRAVLRQRTPVTTQDLVAKFKARLRSQEDKNAFAEILRRISRIQKTNGGPSYVVLRKPED</sequence>
<evidence type="ECO:0000256" key="2">
    <source>
        <dbReference type="ARBA" id="ARBA00005249"/>
    </source>
</evidence>
<proteinExistence type="inferred from homology"/>
<comment type="similarity">
    <text evidence="2 8">Belongs to the TFIIF alpha subunit family.</text>
</comment>
<keyword evidence="5 8" id="KW-0804">Transcription</keyword>
<dbReference type="InterPro" id="IPR011039">
    <property type="entry name" value="TFIIF_interaction"/>
</dbReference>
<evidence type="ECO:0000256" key="6">
    <source>
        <dbReference type="ARBA" id="ARBA00023242"/>
    </source>
</evidence>
<feature type="compositionally biased region" description="Acidic residues" evidence="9">
    <location>
        <begin position="357"/>
        <end position="372"/>
    </location>
</feature>
<evidence type="ECO:0000313" key="10">
    <source>
        <dbReference type="Proteomes" id="UP000504603"/>
    </source>
</evidence>
<feature type="compositionally biased region" description="Basic and acidic residues" evidence="9">
    <location>
        <begin position="301"/>
        <end position="310"/>
    </location>
</feature>
<dbReference type="GO" id="GO:0032968">
    <property type="term" value="P:positive regulation of transcription elongation by RNA polymerase II"/>
    <property type="evidence" value="ECO:0007669"/>
    <property type="project" value="InterPro"/>
</dbReference>
<keyword evidence="3 8" id="KW-0805">Transcription regulation</keyword>
<dbReference type="SUPFAM" id="SSF46785">
    <property type="entry name" value="Winged helix' DNA-binding domain"/>
    <property type="match status" value="1"/>
</dbReference>
<dbReference type="GO" id="GO:0003677">
    <property type="term" value="F:DNA binding"/>
    <property type="evidence" value="ECO:0007669"/>
    <property type="project" value="UniProtKB-KW"/>
</dbReference>
<dbReference type="KEGG" id="mcha:111025673"/>
<evidence type="ECO:0000256" key="4">
    <source>
        <dbReference type="ARBA" id="ARBA00023125"/>
    </source>
</evidence>
<dbReference type="SUPFAM" id="SSF50916">
    <property type="entry name" value="Rap30/74 interaction domains"/>
    <property type="match status" value="1"/>
</dbReference>